<reference evidence="2 3" key="1">
    <citation type="submission" date="2020-03" db="EMBL/GenBank/DDBJ databases">
        <title>Whole genome shotgun sequence of Phytohabitans suffuscus NBRC 105367.</title>
        <authorList>
            <person name="Komaki H."/>
            <person name="Tamura T."/>
        </authorList>
    </citation>
    <scope>NUCLEOTIDE SEQUENCE [LARGE SCALE GENOMIC DNA]</scope>
    <source>
        <strain evidence="2 3">NBRC 105367</strain>
    </source>
</reference>
<protein>
    <submittedName>
        <fullName evidence="2">Alpha/beta hydrolase</fullName>
    </submittedName>
</protein>
<dbReference type="InterPro" id="IPR029058">
    <property type="entry name" value="AB_hydrolase_fold"/>
</dbReference>
<dbReference type="PANTHER" id="PTHR37017:SF11">
    <property type="entry name" value="ESTERASE_LIPASE_THIOESTERASE DOMAIN-CONTAINING PROTEIN"/>
    <property type="match status" value="1"/>
</dbReference>
<dbReference type="KEGG" id="psuu:Psuf_071040"/>
<dbReference type="EMBL" id="AP022871">
    <property type="protein sequence ID" value="BCB89791.1"/>
    <property type="molecule type" value="Genomic_DNA"/>
</dbReference>
<dbReference type="Gene3D" id="3.40.50.1820">
    <property type="entry name" value="alpha/beta hydrolase"/>
    <property type="match status" value="1"/>
</dbReference>
<dbReference type="Pfam" id="PF12697">
    <property type="entry name" value="Abhydrolase_6"/>
    <property type="match status" value="1"/>
</dbReference>
<organism evidence="2 3">
    <name type="scientific">Phytohabitans suffuscus</name>
    <dbReference type="NCBI Taxonomy" id="624315"/>
    <lineage>
        <taxon>Bacteria</taxon>
        <taxon>Bacillati</taxon>
        <taxon>Actinomycetota</taxon>
        <taxon>Actinomycetes</taxon>
        <taxon>Micromonosporales</taxon>
        <taxon>Micromonosporaceae</taxon>
    </lineage>
</organism>
<dbReference type="SUPFAM" id="SSF53474">
    <property type="entry name" value="alpha/beta-Hydrolases"/>
    <property type="match status" value="1"/>
</dbReference>
<evidence type="ECO:0000313" key="2">
    <source>
        <dbReference type="EMBL" id="BCB89791.1"/>
    </source>
</evidence>
<sequence length="256" mass="27459">MDSLRTRRDPVVTATVVLVHGAFHGGWCWEPVVRALDRRGVPAVAVTLPYSCWQDDVRALRDAVRSVRGTVLLVGHSLGGAIVCAVGDEPAVARLGFVSALVVDPDETVRDRLARRGVAEHLRDGADPAVRAAMSAGDDGNVRIAPGAAGSLFYSDCRPEEVARAVSRLRPISASSLTGRPTAAPWRDKPASYLFCTEDRAVPMDVQEAYAEGLRGHRDRLDASHSPFWSRPSDVAGVLERWAAETAETAETAAAE</sequence>
<dbReference type="GO" id="GO:0016787">
    <property type="term" value="F:hydrolase activity"/>
    <property type="evidence" value="ECO:0007669"/>
    <property type="project" value="UniProtKB-KW"/>
</dbReference>
<dbReference type="Proteomes" id="UP000503011">
    <property type="component" value="Chromosome"/>
</dbReference>
<evidence type="ECO:0000259" key="1">
    <source>
        <dbReference type="Pfam" id="PF12697"/>
    </source>
</evidence>
<proteinExistence type="predicted"/>
<reference evidence="2 3" key="2">
    <citation type="submission" date="2020-03" db="EMBL/GenBank/DDBJ databases">
        <authorList>
            <person name="Ichikawa N."/>
            <person name="Kimura A."/>
            <person name="Kitahashi Y."/>
            <person name="Uohara A."/>
        </authorList>
    </citation>
    <scope>NUCLEOTIDE SEQUENCE [LARGE SCALE GENOMIC DNA]</scope>
    <source>
        <strain evidence="2 3">NBRC 105367</strain>
    </source>
</reference>
<dbReference type="AlphaFoldDB" id="A0A6F8YVB9"/>
<keyword evidence="3" id="KW-1185">Reference proteome</keyword>
<accession>A0A6F8YVB9</accession>
<dbReference type="PANTHER" id="PTHR37017">
    <property type="entry name" value="AB HYDROLASE-1 DOMAIN-CONTAINING PROTEIN-RELATED"/>
    <property type="match status" value="1"/>
</dbReference>
<evidence type="ECO:0000313" key="3">
    <source>
        <dbReference type="Proteomes" id="UP000503011"/>
    </source>
</evidence>
<dbReference type="InterPro" id="IPR052897">
    <property type="entry name" value="Sec-Metab_Biosynth_Hydrolase"/>
</dbReference>
<gene>
    <name evidence="2" type="ORF">Psuf_071040</name>
</gene>
<name>A0A6F8YVB9_9ACTN</name>
<keyword evidence="2" id="KW-0378">Hydrolase</keyword>
<feature type="domain" description="AB hydrolase-1" evidence="1">
    <location>
        <begin position="16"/>
        <end position="236"/>
    </location>
</feature>
<dbReference type="InterPro" id="IPR000073">
    <property type="entry name" value="AB_hydrolase_1"/>
</dbReference>